<dbReference type="Proteomes" id="UP000533429">
    <property type="component" value="Unassembled WGS sequence"/>
</dbReference>
<sequence length="351" mass="39840">MRPVSVTDEEVISAGNELLKKGITVNGFQLRKAIGAGQQKRLFDVWLQYVELTPSLNNQQDSEDDCIPSQTSSTFATDTLGRIEPILLEAFSSLLTSEQNHFNELLKAQHQTAKEQNERYEHDIAERDEYSSGLEEEIKDLGHELEKKEQEVVSINALMAKLENNLNGKELELIKVVETNNSLRKLVDEKTDQMNQLNDQLNNKELELNNKSISIATLTERNESLNSSIKQLKDDIKSKGNDLIKVQAENQLLLTKTGTLEGENKTLTSNLSALKAEHQDLDQRHKQLLIEKDRLDIQLSNRIHFTSDEVLALEFSIDQFNDMIEGGSSESVKHEKIISDIKSLLKRFKAE</sequence>
<protein>
    <recommendedName>
        <fullName evidence="4">KfrA N-terminal DNA-binding domain-containing protein</fullName>
    </recommendedName>
</protein>
<accession>A0A850R4K1</accession>
<dbReference type="AlphaFoldDB" id="A0A850R4K1"/>
<reference evidence="2 3" key="1">
    <citation type="submission" date="2020-06" db="EMBL/GenBank/DDBJ databases">
        <title>Photobacterium damselae subsp. damselae comparative genomics.</title>
        <authorList>
            <person name="Osorio C.R."/>
        </authorList>
    </citation>
    <scope>NUCLEOTIDE SEQUENCE [LARGE SCALE GENOMIC DNA]</scope>
    <source>
        <strain evidence="2 3">TW250/03</strain>
    </source>
</reference>
<evidence type="ECO:0000313" key="3">
    <source>
        <dbReference type="Proteomes" id="UP000533429"/>
    </source>
</evidence>
<evidence type="ECO:0008006" key="4">
    <source>
        <dbReference type="Google" id="ProtNLM"/>
    </source>
</evidence>
<feature type="coiled-coil region" evidence="1">
    <location>
        <begin position="103"/>
        <end position="298"/>
    </location>
</feature>
<gene>
    <name evidence="2" type="ORF">HWA77_17030</name>
</gene>
<evidence type="ECO:0000313" key="2">
    <source>
        <dbReference type="EMBL" id="NVP01921.1"/>
    </source>
</evidence>
<comment type="caution">
    <text evidence="2">The sequence shown here is derived from an EMBL/GenBank/DDBJ whole genome shotgun (WGS) entry which is preliminary data.</text>
</comment>
<keyword evidence="1" id="KW-0175">Coiled coil</keyword>
<organism evidence="2 3">
    <name type="scientific">Photobacterium damselae subsp. damselae</name>
    <name type="common">Listonella damsela</name>
    <dbReference type="NCBI Taxonomy" id="85581"/>
    <lineage>
        <taxon>Bacteria</taxon>
        <taxon>Pseudomonadati</taxon>
        <taxon>Pseudomonadota</taxon>
        <taxon>Gammaproteobacteria</taxon>
        <taxon>Vibrionales</taxon>
        <taxon>Vibrionaceae</taxon>
        <taxon>Photobacterium</taxon>
    </lineage>
</organism>
<name>A0A850R4K1_PHODD</name>
<dbReference type="EMBL" id="JABXOR010001070">
    <property type="protein sequence ID" value="NVP01921.1"/>
    <property type="molecule type" value="Genomic_DNA"/>
</dbReference>
<evidence type="ECO:0000256" key="1">
    <source>
        <dbReference type="SAM" id="Coils"/>
    </source>
</evidence>
<dbReference type="SUPFAM" id="SSF57997">
    <property type="entry name" value="Tropomyosin"/>
    <property type="match status" value="1"/>
</dbReference>
<proteinExistence type="predicted"/>